<proteinExistence type="inferred from homology"/>
<dbReference type="GO" id="GO:0005634">
    <property type="term" value="C:nucleus"/>
    <property type="evidence" value="ECO:0007669"/>
    <property type="project" value="UniProtKB-SubCell"/>
</dbReference>
<evidence type="ECO:0000256" key="3">
    <source>
        <dbReference type="ARBA" id="ARBA00008726"/>
    </source>
</evidence>
<dbReference type="OrthoDB" id="550575at2759"/>
<name>A0A9J6APL1_SOLCO</name>
<dbReference type="InterPro" id="IPR036047">
    <property type="entry name" value="F-box-like_dom_sf"/>
</dbReference>
<feature type="region of interest" description="Disordered" evidence="10">
    <location>
        <begin position="249"/>
        <end position="354"/>
    </location>
</feature>
<organism evidence="13 14">
    <name type="scientific">Solanum commersonii</name>
    <name type="common">Commerson's wild potato</name>
    <name type="synonym">Commerson's nightshade</name>
    <dbReference type="NCBI Taxonomy" id="4109"/>
    <lineage>
        <taxon>Eukaryota</taxon>
        <taxon>Viridiplantae</taxon>
        <taxon>Streptophyta</taxon>
        <taxon>Embryophyta</taxon>
        <taxon>Tracheophyta</taxon>
        <taxon>Spermatophyta</taxon>
        <taxon>Magnoliopsida</taxon>
        <taxon>eudicotyledons</taxon>
        <taxon>Gunneridae</taxon>
        <taxon>Pentapetalae</taxon>
        <taxon>asterids</taxon>
        <taxon>lamiids</taxon>
        <taxon>Solanales</taxon>
        <taxon>Solanaceae</taxon>
        <taxon>Solanoideae</taxon>
        <taxon>Solaneae</taxon>
        <taxon>Solanum</taxon>
    </lineage>
</organism>
<dbReference type="SUPFAM" id="SSF52047">
    <property type="entry name" value="RNI-like"/>
    <property type="match status" value="2"/>
</dbReference>
<evidence type="ECO:0000256" key="7">
    <source>
        <dbReference type="ARBA" id="ARBA00023242"/>
    </source>
</evidence>
<keyword evidence="6" id="KW-0508">mRNA splicing</keyword>
<evidence type="ECO:0000256" key="4">
    <source>
        <dbReference type="ARBA" id="ARBA00022490"/>
    </source>
</evidence>
<feature type="region of interest" description="Disordered" evidence="10">
    <location>
        <begin position="693"/>
        <end position="726"/>
    </location>
</feature>
<feature type="compositionally biased region" description="Polar residues" evidence="10">
    <location>
        <begin position="278"/>
        <end position="293"/>
    </location>
</feature>
<dbReference type="EMBL" id="JACXVP010000002">
    <property type="protein sequence ID" value="KAG5626584.1"/>
    <property type="molecule type" value="Genomic_DNA"/>
</dbReference>
<evidence type="ECO:0000256" key="2">
    <source>
        <dbReference type="ARBA" id="ARBA00004496"/>
    </source>
</evidence>
<dbReference type="PANTHER" id="PTHR12786:SF1">
    <property type="entry name" value="SPLICING REGULATOR SDE2"/>
    <property type="match status" value="1"/>
</dbReference>
<evidence type="ECO:0000256" key="1">
    <source>
        <dbReference type="ARBA" id="ARBA00004123"/>
    </source>
</evidence>
<dbReference type="InterPro" id="IPR032675">
    <property type="entry name" value="LRR_dom_sf"/>
</dbReference>
<dbReference type="GO" id="GO:0006397">
    <property type="term" value="P:mRNA processing"/>
    <property type="evidence" value="ECO:0007669"/>
    <property type="project" value="UniProtKB-KW"/>
</dbReference>
<reference evidence="13 14" key="1">
    <citation type="submission" date="2020-09" db="EMBL/GenBank/DDBJ databases">
        <title>De no assembly of potato wild relative species, Solanum commersonii.</title>
        <authorList>
            <person name="Cho K."/>
        </authorList>
    </citation>
    <scope>NUCLEOTIDE SEQUENCE [LARGE SCALE GENOMIC DNA]</scope>
    <source>
        <strain evidence="13">LZ3.2</strain>
        <tissue evidence="13">Leaf</tissue>
    </source>
</reference>
<dbReference type="SUPFAM" id="SSF81383">
    <property type="entry name" value="F-box domain"/>
    <property type="match status" value="1"/>
</dbReference>
<dbReference type="Pfam" id="PF13297">
    <property type="entry name" value="SDE2_2C"/>
    <property type="match status" value="1"/>
</dbReference>
<evidence type="ECO:0000313" key="14">
    <source>
        <dbReference type="Proteomes" id="UP000824120"/>
    </source>
</evidence>
<dbReference type="InterPro" id="IPR006553">
    <property type="entry name" value="Leu-rich_rpt_Cys-con_subtyp"/>
</dbReference>
<evidence type="ECO:0000259" key="12">
    <source>
        <dbReference type="Pfam" id="PF22782"/>
    </source>
</evidence>
<keyword evidence="7" id="KW-0539">Nucleus</keyword>
<dbReference type="Pfam" id="PF22782">
    <property type="entry name" value="SDE2"/>
    <property type="match status" value="1"/>
</dbReference>
<keyword evidence="5" id="KW-0507">mRNA processing</keyword>
<keyword evidence="9" id="KW-0175">Coiled coil</keyword>
<sequence>MEMTEGLVIRQVLVKFLDGKHKALNFTTPSISTLTLKHKIQSLTSIPSHLQLLLPSNSFYPLHDHQTLNLANGLPETRNIGSPENLTNLSVEKGNFPVVVNLLLRLRGGKGGFGSLLRGAATKAGQKKTNNFDACRDMSGRRLRHVNAEKKLEEWRAEAEERKLEKMADEFLKKNAKEATKKGKKGATGSNTDKYVQKYREDSAKCMEEVDRSVRESLKGLVSSKRKGVELNESESKKLKIWKGKRIMGDSDSEDLDDDDDSDEEEEEKDKSIVIDNGGNSDSNGETEGSLDSVTGRKVDGGASESGSEEEKDTLLLRNLESGEDVNVNAVHHEGESLSSLTPDSPENTGQSVVASSVGTDIASAIESIQTEKEASGTSEPIVVEASSGVKGNNAVEPSNNLSPISEPQEDAVSKDSDLEKPLNFEQFSSAAELELWIAQKLPMIVTCLHGLPCEINSSCTAGKLNLFTVKSLRGLINTSDIASMTSIKLLYGFNGMLTKLLENDSEENCIFRSCWSSGPWGITWFICHRSKSTLSQITVLGMERLKSELQVRGLKCGGTLQERAARLFLLKTTPLEMLPKKLLAKNYHQDEHSIIVEHLHENEITRRRCNSARKPKKDGAEIEVKIPVFVTLTRTRFPTLTVREVPTSPEENPNPKVMSAAAAAKKRRSSLSDIWNNKDTQALKQLVLQMRAQSVSNSTTPPSEPESDIQSLTLDDPEPTRFSPGPDCTAVLSDKLLLSVLSKLPEQQHTSNSLVCKRWCKLSGKLVRSIKLLDWEFLESGRLSYRFPGLIDIDLVRACVKSRRNSGIVMSHRLVSVHLDSNSIHGGFVGKEGFLAQEVVDGGVKVLVEGCANLRRILLMNASVEGLGYLGEKCETLQELELHFSDDFALKGLFGCRNLQILKLVGCIDGLYNSMVSDIGLTILAQGCPRLLKLELVGCEGSYDGIKAIGQCCQMLEELILCDHRMDGGWLSALSFCSNLKTLKLQCCKVLDSSPGPDEHLGSCSTLEELHLHQCQLRDKQGVRALFLVCGTVRELIFGDCWGLDNTIFAAASVCRSLRNLSLEGCSLLTTEGLDSVVQSWKELERLKVVSCNNIKDSEITPELATLFSVLKELKWRPDSRSFLSSGLEGTGIGQKGVECGVWTGKDVNVNAVHHEGESLSSLTPDSPENIGQSVVASSVGTDIASAIETNCCGSELGVKESNVAEPSNNLRPIPVPQEDAVSKDSDLEKPLISKNLVQLRNWSDIASVTSKNSLWLQWDVNKDFGGNFFWFPFHTIKWYLCVLAASKPCFRGKRMCVFCLLVFPSCWNCGLRALLGSSATAKFVLFVTDNSMEVLAMERLKLELQVRGLKCGCTLPRACSQAFLAQNHTFGDASKEVAC</sequence>
<dbReference type="SUPFAM" id="SSF54236">
    <property type="entry name" value="Ubiquitin-like"/>
    <property type="match status" value="1"/>
</dbReference>
<dbReference type="GO" id="GO:0005737">
    <property type="term" value="C:cytoplasm"/>
    <property type="evidence" value="ECO:0007669"/>
    <property type="project" value="UniProtKB-SubCell"/>
</dbReference>
<comment type="similarity">
    <text evidence="3">Belongs to the SDE2 family.</text>
</comment>
<evidence type="ECO:0000256" key="6">
    <source>
        <dbReference type="ARBA" id="ARBA00023187"/>
    </source>
</evidence>
<evidence type="ECO:0000259" key="11">
    <source>
        <dbReference type="Pfam" id="PF13297"/>
    </source>
</evidence>
<accession>A0A9J6APL1</accession>
<keyword evidence="14" id="KW-1185">Reference proteome</keyword>
<dbReference type="InterPro" id="IPR029071">
    <property type="entry name" value="Ubiquitin-like_domsf"/>
</dbReference>
<dbReference type="Proteomes" id="UP000824120">
    <property type="component" value="Chromosome 2"/>
</dbReference>
<feature type="region of interest" description="Disordered" evidence="10">
    <location>
        <begin position="386"/>
        <end position="417"/>
    </location>
</feature>
<feature type="coiled-coil region" evidence="9">
    <location>
        <begin position="145"/>
        <end position="177"/>
    </location>
</feature>
<comment type="caution">
    <text evidence="13">The sequence shown here is derived from an EMBL/GenBank/DDBJ whole genome shotgun (WGS) entry which is preliminary data.</text>
</comment>
<dbReference type="Gene3D" id="3.80.10.10">
    <property type="entry name" value="Ribonuclease Inhibitor"/>
    <property type="match status" value="1"/>
</dbReference>
<evidence type="ECO:0000256" key="9">
    <source>
        <dbReference type="SAM" id="Coils"/>
    </source>
</evidence>
<evidence type="ECO:0000256" key="10">
    <source>
        <dbReference type="SAM" id="MobiDB-lite"/>
    </source>
</evidence>
<feature type="compositionally biased region" description="Polar residues" evidence="10">
    <location>
        <begin position="337"/>
        <end position="354"/>
    </location>
</feature>
<gene>
    <name evidence="13" type="ORF">H5410_011802</name>
</gene>
<feature type="domain" description="SDE2-like" evidence="12">
    <location>
        <begin position="108"/>
        <end position="215"/>
    </location>
</feature>
<evidence type="ECO:0000256" key="8">
    <source>
        <dbReference type="ARBA" id="ARBA00023306"/>
    </source>
</evidence>
<feature type="compositionally biased region" description="Acidic residues" evidence="10">
    <location>
        <begin position="251"/>
        <end position="268"/>
    </location>
</feature>
<dbReference type="InterPro" id="IPR053822">
    <property type="entry name" value="SDE2-like_dom"/>
</dbReference>
<protein>
    <submittedName>
        <fullName evidence="13">Uncharacterized protein</fullName>
    </submittedName>
</protein>
<dbReference type="SMART" id="SM00367">
    <property type="entry name" value="LRR_CC"/>
    <property type="match status" value="4"/>
</dbReference>
<evidence type="ECO:0000256" key="5">
    <source>
        <dbReference type="ARBA" id="ARBA00022664"/>
    </source>
</evidence>
<dbReference type="FunFam" id="3.80.10.10:FF:002340">
    <property type="entry name" value="Uncharacterized protein"/>
    <property type="match status" value="1"/>
</dbReference>
<feature type="domain" description="SDE2/SF3A3 SAP" evidence="11">
    <location>
        <begin position="534"/>
        <end position="586"/>
    </location>
</feature>
<dbReference type="InterPro" id="IPR025086">
    <property type="entry name" value="SDE2/SF3A3_SAP"/>
</dbReference>
<dbReference type="PANTHER" id="PTHR12786">
    <property type="entry name" value="SPLICING FACTOR SF3A-RELATED"/>
    <property type="match status" value="1"/>
</dbReference>
<dbReference type="GO" id="GO:0008380">
    <property type="term" value="P:RNA splicing"/>
    <property type="evidence" value="ECO:0007669"/>
    <property type="project" value="UniProtKB-KW"/>
</dbReference>
<dbReference type="InterPro" id="IPR051421">
    <property type="entry name" value="RNA_Proc_DNA_Dmg_Regulator"/>
</dbReference>
<keyword evidence="4" id="KW-0963">Cytoplasm</keyword>
<keyword evidence="8" id="KW-0131">Cell cycle</keyword>
<evidence type="ECO:0000313" key="13">
    <source>
        <dbReference type="EMBL" id="KAG5626584.1"/>
    </source>
</evidence>
<feature type="compositionally biased region" description="Polar residues" evidence="10">
    <location>
        <begin position="396"/>
        <end position="406"/>
    </location>
</feature>
<comment type="subcellular location">
    <subcellularLocation>
        <location evidence="2">Cytoplasm</location>
    </subcellularLocation>
    <subcellularLocation>
        <location evidence="1">Nucleus</location>
    </subcellularLocation>
</comment>